<dbReference type="AlphaFoldDB" id="J0LL47"/>
<dbReference type="RefSeq" id="WP_007148081.1">
    <property type="nucleotide sequence ID" value="NZ_AKCI01000001.1"/>
</dbReference>
<reference evidence="3 4" key="1">
    <citation type="submission" date="2012-01" db="EMBL/GenBank/DDBJ databases">
        <title>The Genome Sequence of Scardovia wiggsiae F0424.</title>
        <authorList>
            <consortium name="The Broad Institute Genome Sequencing Platform"/>
            <person name="Earl A."/>
            <person name="Ward D."/>
            <person name="Feldgarden M."/>
            <person name="Gevers D."/>
            <person name="Izard J."/>
            <person name="Ganesan A."/>
            <person name="Baranova O.V."/>
            <person name="Blanton J.M."/>
            <person name="Tanner A.C."/>
            <person name="Mathney J."/>
            <person name="Dewhirst F.E."/>
            <person name="Young S.K."/>
            <person name="Zeng Q."/>
            <person name="Gargeya S."/>
            <person name="Fitzgerald M."/>
            <person name="Haas B."/>
            <person name="Abouelleil A."/>
            <person name="Alvarado L."/>
            <person name="Arachchi H.M."/>
            <person name="Berlin A."/>
            <person name="Chapman S.B."/>
            <person name="Gearin G."/>
            <person name="Goldberg J."/>
            <person name="Griggs A."/>
            <person name="Gujja S."/>
            <person name="Hansen M."/>
            <person name="Heiman D."/>
            <person name="Howarth C."/>
            <person name="Larimer J."/>
            <person name="Lui A."/>
            <person name="MacDonald P.J.P."/>
            <person name="McCowen C."/>
            <person name="Montmayeur A."/>
            <person name="Murphy C."/>
            <person name="Neiman D."/>
            <person name="Pearson M."/>
            <person name="Priest M."/>
            <person name="Roberts A."/>
            <person name="Saif S."/>
            <person name="Shea T."/>
            <person name="Sisk P."/>
            <person name="Stolte C."/>
            <person name="Sykes S."/>
            <person name="Wortman J."/>
            <person name="Nusbaum C."/>
            <person name="Birren B."/>
        </authorList>
    </citation>
    <scope>NUCLEOTIDE SEQUENCE [LARGE SCALE GENOMIC DNA]</scope>
    <source>
        <strain evidence="3 4">F0424</strain>
    </source>
</reference>
<evidence type="ECO:0000256" key="2">
    <source>
        <dbReference type="SAM" id="Phobius"/>
    </source>
</evidence>
<dbReference type="OrthoDB" id="3233629at2"/>
<dbReference type="EMBL" id="AGZS01000006">
    <property type="protein sequence ID" value="EJD64522.1"/>
    <property type="molecule type" value="Genomic_DNA"/>
</dbReference>
<feature type="transmembrane region" description="Helical" evidence="2">
    <location>
        <begin position="446"/>
        <end position="466"/>
    </location>
</feature>
<dbReference type="NCBIfam" id="NF047321">
    <property type="entry name" value="SCO7613_CTERM"/>
    <property type="match status" value="1"/>
</dbReference>
<feature type="transmembrane region" description="Helical" evidence="2">
    <location>
        <begin position="478"/>
        <end position="503"/>
    </location>
</feature>
<evidence type="ECO:0000256" key="1">
    <source>
        <dbReference type="SAM" id="MobiDB-lite"/>
    </source>
</evidence>
<dbReference type="Proteomes" id="UP000006415">
    <property type="component" value="Unassembled WGS sequence"/>
</dbReference>
<gene>
    <name evidence="3" type="ORF">HMPREF9156_01017</name>
</gene>
<keyword evidence="4" id="KW-1185">Reference proteome</keyword>
<protein>
    <submittedName>
        <fullName evidence="3">Uncharacterized protein</fullName>
    </submittedName>
</protein>
<feature type="transmembrane region" description="Helical" evidence="2">
    <location>
        <begin position="956"/>
        <end position="975"/>
    </location>
</feature>
<comment type="caution">
    <text evidence="3">The sequence shown here is derived from an EMBL/GenBank/DDBJ whole genome shotgun (WGS) entry which is preliminary data.</text>
</comment>
<feature type="transmembrane region" description="Helical" evidence="2">
    <location>
        <begin position="727"/>
        <end position="746"/>
    </location>
</feature>
<feature type="compositionally biased region" description="Low complexity" evidence="1">
    <location>
        <begin position="245"/>
        <end position="264"/>
    </location>
</feature>
<feature type="region of interest" description="Disordered" evidence="1">
    <location>
        <begin position="227"/>
        <end position="265"/>
    </location>
</feature>
<keyword evidence="2" id="KW-0472">Membrane</keyword>
<feature type="transmembrane region" description="Helical" evidence="2">
    <location>
        <begin position="641"/>
        <end position="662"/>
    </location>
</feature>
<keyword evidence="2" id="KW-0812">Transmembrane</keyword>
<feature type="transmembrane region" description="Helical" evidence="2">
    <location>
        <begin position="363"/>
        <end position="387"/>
    </location>
</feature>
<feature type="transmembrane region" description="Helical" evidence="2">
    <location>
        <begin position="332"/>
        <end position="351"/>
    </location>
</feature>
<feature type="region of interest" description="Disordered" evidence="1">
    <location>
        <begin position="177"/>
        <end position="198"/>
    </location>
</feature>
<feature type="transmembrane region" description="Helical" evidence="2">
    <location>
        <begin position="878"/>
        <end position="896"/>
    </location>
</feature>
<feature type="transmembrane region" description="Helical" evidence="2">
    <location>
        <begin position="574"/>
        <end position="597"/>
    </location>
</feature>
<feature type="transmembrane region" description="Helical" evidence="2">
    <location>
        <begin position="982"/>
        <end position="1003"/>
    </location>
</feature>
<feature type="transmembrane region" description="Helical" evidence="2">
    <location>
        <begin position="902"/>
        <end position="920"/>
    </location>
</feature>
<feature type="transmembrane region" description="Helical" evidence="2">
    <location>
        <begin position="393"/>
        <end position="411"/>
    </location>
</feature>
<feature type="transmembrane region" description="Helical" evidence="2">
    <location>
        <begin position="668"/>
        <end position="687"/>
    </location>
</feature>
<feature type="transmembrane region" description="Helical" evidence="2">
    <location>
        <begin position="523"/>
        <end position="545"/>
    </location>
</feature>
<feature type="region of interest" description="Disordered" evidence="1">
    <location>
        <begin position="21"/>
        <end position="41"/>
    </location>
</feature>
<feature type="transmembrane region" description="Helical" evidence="2">
    <location>
        <begin position="550"/>
        <end position="568"/>
    </location>
</feature>
<sequence length="1041" mass="111205">MISMVPPYAWPRSIADLRDSSLNPDSFTPVDGTGYTPTGLDMGDPRMAGVFELGLRIADTMEKRVAVMEAIRQSVYGFRGIPAAYAWPQSAEQLRSRGLYPDTFTPISDMWRTPSGLDLADPRAAEVLRLSEEAAALFDQRAALMEQIRGSSATAAAVPVYGEQPYRQFSEAAPAGKGAASSVPREADTDVAGADGAGTDIASQASHAAVPLSLDIHGQAASVHEAGPVRPVQNGNDQEAPAPSPAASGPVPYGQPVQGGTPVQDMPVQTLPAQLAAVSVPDGRFGQMRPQNEAASPQRRIQILLLSLGIGLVALAAIVFAGFAYAQMDNGMRAVAIGVLGIISLLCSVALSRRVKVTSEGLGYLGAAILVIDAFFMNAAGVIPSPALLKNYFGLYLVAAAAVLGLFEILARISRNTVSSITICMMGVITAGLIFLPTGFDVRMEIALLVLQACASVPSIAFMVAHRYGFKSRSDYRLIHSAVTVLMFCSITYEVLVSLPSVFTLFFFPQSRGFGPSYAVDSGGWSLAVAAAIFAAVAFISLWFVKLTHIFLFAVTSLILNLMALPGSGAFLDIVIMAVAFLWIALGARAINGYNAYRQIRIARQRAAAGSPASPSAPTGEGAAVTDDSARALGLVTRNKFDYVSVQVSRILVPILAVISMLRSENILWVKIIYTVIFIAAAALWRLVLVSSADRVSRIMSSVSSTVIVLMVCNTIQYASAEGVRPPADWGMCVFACAVGIAYVLLSILRKGDRLEAFDASILRQLSRQAARPGMPAAYGYNAAPSPAQEAGQAAYRQWLRTRNPGRTGIIMDNVEHCTLLYTFVCTLSLEIISHLPLWGGVNLIVLYAVFAAVVIVAAVSGTRLVDLQPPDIASSMLYSAMILCGAYFIANISTIHSAFTFYELPVIAAAILLFISGSVKMARDARVRSWRALGLASLLAVVPSILIAFFRSTSITRSVCVLLICVALVVIGAVKKWQAPLSVGAVCLVIHVLTVSWGYIAAFSRNYWWVWLALAGVILIITAARFEYVKKVKKAYEMLR</sequence>
<evidence type="ECO:0000313" key="3">
    <source>
        <dbReference type="EMBL" id="EJD64522.1"/>
    </source>
</evidence>
<organism evidence="3 4">
    <name type="scientific">Scardovia wiggsiae F0424</name>
    <dbReference type="NCBI Taxonomy" id="857290"/>
    <lineage>
        <taxon>Bacteria</taxon>
        <taxon>Bacillati</taxon>
        <taxon>Actinomycetota</taxon>
        <taxon>Actinomycetes</taxon>
        <taxon>Bifidobacteriales</taxon>
        <taxon>Bifidobacteriaceae</taxon>
        <taxon>Scardovia</taxon>
    </lineage>
</organism>
<accession>J0LL47</accession>
<feature type="transmembrane region" description="Helical" evidence="2">
    <location>
        <begin position="820"/>
        <end position="839"/>
    </location>
</feature>
<feature type="transmembrane region" description="Helical" evidence="2">
    <location>
        <begin position="303"/>
        <end position="326"/>
    </location>
</feature>
<dbReference type="HOGENOM" id="CLU_292542_0_0_11"/>
<feature type="transmembrane region" description="Helical" evidence="2">
    <location>
        <begin position="845"/>
        <end position="866"/>
    </location>
</feature>
<feature type="transmembrane region" description="Helical" evidence="2">
    <location>
        <begin position="418"/>
        <end position="440"/>
    </location>
</feature>
<dbReference type="eggNOG" id="COG3170">
    <property type="taxonomic scope" value="Bacteria"/>
</dbReference>
<feature type="transmembrane region" description="Helical" evidence="2">
    <location>
        <begin position="699"/>
        <end position="721"/>
    </location>
</feature>
<proteinExistence type="predicted"/>
<name>J0LL47_9BIFI</name>
<dbReference type="InterPro" id="IPR058062">
    <property type="entry name" value="SCO7613_C"/>
</dbReference>
<feature type="transmembrane region" description="Helical" evidence="2">
    <location>
        <begin position="932"/>
        <end position="950"/>
    </location>
</feature>
<dbReference type="STRING" id="857290.HMPREF9156_01017"/>
<keyword evidence="2" id="KW-1133">Transmembrane helix</keyword>
<feature type="transmembrane region" description="Helical" evidence="2">
    <location>
        <begin position="1009"/>
        <end position="1029"/>
    </location>
</feature>
<evidence type="ECO:0000313" key="4">
    <source>
        <dbReference type="Proteomes" id="UP000006415"/>
    </source>
</evidence>